<evidence type="ECO:0000313" key="8">
    <source>
        <dbReference type="Proteomes" id="UP000541154"/>
    </source>
</evidence>
<dbReference type="Gene3D" id="1.10.630.10">
    <property type="entry name" value="Cytochrome P450"/>
    <property type="match status" value="1"/>
</dbReference>
<evidence type="ECO:0008006" key="9">
    <source>
        <dbReference type="Google" id="ProtNLM"/>
    </source>
</evidence>
<accession>A0A8H6A515</accession>
<dbReference type="InterPro" id="IPR001128">
    <property type="entry name" value="Cyt_P450"/>
</dbReference>
<dbReference type="InterPro" id="IPR036396">
    <property type="entry name" value="Cyt_P450_sf"/>
</dbReference>
<comment type="similarity">
    <text evidence="2">Belongs to the cytochrome P450 family.</text>
</comment>
<name>A0A8H6A515_PETAA</name>
<evidence type="ECO:0000256" key="4">
    <source>
        <dbReference type="ARBA" id="ARBA00023002"/>
    </source>
</evidence>
<evidence type="ECO:0000256" key="6">
    <source>
        <dbReference type="ARBA" id="ARBA00023033"/>
    </source>
</evidence>
<evidence type="ECO:0000313" key="7">
    <source>
        <dbReference type="EMBL" id="KAF5860706.1"/>
    </source>
</evidence>
<dbReference type="GO" id="GO:0044550">
    <property type="term" value="P:secondary metabolite biosynthetic process"/>
    <property type="evidence" value="ECO:0007669"/>
    <property type="project" value="UniProtKB-ARBA"/>
</dbReference>
<comment type="caution">
    <text evidence="7">The sequence shown here is derived from an EMBL/GenBank/DDBJ whole genome shotgun (WGS) entry which is preliminary data.</text>
</comment>
<keyword evidence="8" id="KW-1185">Reference proteome</keyword>
<evidence type="ECO:0000256" key="2">
    <source>
        <dbReference type="ARBA" id="ARBA00010617"/>
    </source>
</evidence>
<dbReference type="GO" id="GO:0016705">
    <property type="term" value="F:oxidoreductase activity, acting on paired donors, with incorporation or reduction of molecular oxygen"/>
    <property type="evidence" value="ECO:0007669"/>
    <property type="project" value="InterPro"/>
</dbReference>
<evidence type="ECO:0000256" key="5">
    <source>
        <dbReference type="ARBA" id="ARBA00023004"/>
    </source>
</evidence>
<keyword evidence="5" id="KW-0408">Iron</keyword>
<proteinExistence type="inferred from homology"/>
<gene>
    <name evidence="7" type="ORF">ETB97_001213</name>
</gene>
<keyword evidence="3" id="KW-0479">Metal-binding</keyword>
<dbReference type="InterPro" id="IPR050121">
    <property type="entry name" value="Cytochrome_P450_monoxygenase"/>
</dbReference>
<dbReference type="GO" id="GO:0005506">
    <property type="term" value="F:iron ion binding"/>
    <property type="evidence" value="ECO:0007669"/>
    <property type="project" value="InterPro"/>
</dbReference>
<dbReference type="PANTHER" id="PTHR24305:SF235">
    <property type="entry name" value="CYTOCHROME P450 MONOOXYGENASE APDB-RELATED"/>
    <property type="match status" value="1"/>
</dbReference>
<organism evidence="7 8">
    <name type="scientific">Petromyces alliaceus</name>
    <name type="common">Aspergillus alliaceus</name>
    <dbReference type="NCBI Taxonomy" id="209559"/>
    <lineage>
        <taxon>Eukaryota</taxon>
        <taxon>Fungi</taxon>
        <taxon>Dikarya</taxon>
        <taxon>Ascomycota</taxon>
        <taxon>Pezizomycotina</taxon>
        <taxon>Eurotiomycetes</taxon>
        <taxon>Eurotiomycetidae</taxon>
        <taxon>Eurotiales</taxon>
        <taxon>Aspergillaceae</taxon>
        <taxon>Aspergillus</taxon>
        <taxon>Aspergillus subgen. Circumdati</taxon>
    </lineage>
</organism>
<sequence>MVICAIAIVIFALTFLRVLSNYARLRTVPGPLFTGLCDWWRIYIRSRGNYGYILDGLHKEYGKVVRLGPYSISVSDPTVILPVHKAQPGERSIFENNASIVFAKEPSIDGARFAPTGSRLTSEAVGRMHLELAMRYEGIVDELARRLIAHLRRYPFVHLTVVLEFFAADFVHHLNPEEWATQHMPSTEAAGSSWHNHLGRWLRLPMIEYALLQSSTAKLKRSRGISLARKVVQGGMTDTPYHALYDHPARSNLSLVKTSLKADGRLKNITMAFVSTFFFLLEHRDVMTRLRREIVTAQDKGLLSDPPRWRELGRLRYLDAVFKESMRQLYGLAYDHETVAPAEGAIVAGCYIPPGTTIELHPEVARRDPGIYGDDAHHYRPVRWLNADPQQRRLMGQNLLSLSTVNSCPMARVAWLELKKVIVLILIDFNFQLVSPREELALDSGFGQDVPPLMVYCTPRLD</sequence>
<protein>
    <recommendedName>
        <fullName evidence="9">Cytochrome P450</fullName>
    </recommendedName>
</protein>
<dbReference type="EMBL" id="SPNV01000121">
    <property type="protein sequence ID" value="KAF5860706.1"/>
    <property type="molecule type" value="Genomic_DNA"/>
</dbReference>
<evidence type="ECO:0000256" key="1">
    <source>
        <dbReference type="ARBA" id="ARBA00001971"/>
    </source>
</evidence>
<keyword evidence="6" id="KW-0503">Monooxygenase</keyword>
<dbReference type="Proteomes" id="UP000541154">
    <property type="component" value="Unassembled WGS sequence"/>
</dbReference>
<dbReference type="GO" id="GO:0004497">
    <property type="term" value="F:monooxygenase activity"/>
    <property type="evidence" value="ECO:0007669"/>
    <property type="project" value="UniProtKB-KW"/>
</dbReference>
<dbReference type="PANTHER" id="PTHR24305">
    <property type="entry name" value="CYTOCHROME P450"/>
    <property type="match status" value="1"/>
</dbReference>
<dbReference type="SUPFAM" id="SSF48264">
    <property type="entry name" value="Cytochrome P450"/>
    <property type="match status" value="1"/>
</dbReference>
<keyword evidence="4" id="KW-0560">Oxidoreductase</keyword>
<comment type="cofactor">
    <cofactor evidence="1">
        <name>heme</name>
        <dbReference type="ChEBI" id="CHEBI:30413"/>
    </cofactor>
</comment>
<dbReference type="AlphaFoldDB" id="A0A8H6A515"/>
<reference evidence="7 8" key="1">
    <citation type="submission" date="2019-04" db="EMBL/GenBank/DDBJ databases">
        <title>Aspergillus burnettii sp. nov., novel species from soil in southeast Queensland.</title>
        <authorList>
            <person name="Gilchrist C.L.M."/>
            <person name="Pitt J.I."/>
            <person name="Lange L."/>
            <person name="Lacey H.J."/>
            <person name="Vuong D."/>
            <person name="Midgley D.J."/>
            <person name="Greenfield P."/>
            <person name="Bradbury M."/>
            <person name="Lacey E."/>
            <person name="Busk P.K."/>
            <person name="Pilgaard B."/>
            <person name="Chooi Y.H."/>
            <person name="Piggott A.M."/>
        </authorList>
    </citation>
    <scope>NUCLEOTIDE SEQUENCE [LARGE SCALE GENOMIC DNA]</scope>
    <source>
        <strain evidence="7 8">FRR 5400</strain>
    </source>
</reference>
<dbReference type="GO" id="GO:0020037">
    <property type="term" value="F:heme binding"/>
    <property type="evidence" value="ECO:0007669"/>
    <property type="project" value="InterPro"/>
</dbReference>
<dbReference type="Pfam" id="PF00067">
    <property type="entry name" value="p450"/>
    <property type="match status" value="1"/>
</dbReference>
<evidence type="ECO:0000256" key="3">
    <source>
        <dbReference type="ARBA" id="ARBA00022723"/>
    </source>
</evidence>